<evidence type="ECO:0000313" key="8">
    <source>
        <dbReference type="Proteomes" id="UP001183388"/>
    </source>
</evidence>
<keyword evidence="8" id="KW-1185">Reference proteome</keyword>
<comment type="subcellular location">
    <subcellularLocation>
        <location evidence="1">Cell membrane</location>
        <topology evidence="1">Multi-pass membrane protein</topology>
    </subcellularLocation>
</comment>
<feature type="transmembrane region" description="Helical" evidence="5">
    <location>
        <begin position="269"/>
        <end position="288"/>
    </location>
</feature>
<name>A0ABU2L8E0_9ACTN</name>
<reference evidence="8" key="1">
    <citation type="submission" date="2023-07" db="EMBL/GenBank/DDBJ databases">
        <title>30 novel species of actinomycetes from the DSMZ collection.</title>
        <authorList>
            <person name="Nouioui I."/>
        </authorList>
    </citation>
    <scope>NUCLEOTIDE SEQUENCE [LARGE SCALE GENOMIC DNA]</scope>
    <source>
        <strain evidence="8">DSM 44917</strain>
    </source>
</reference>
<dbReference type="PANTHER" id="PTHR23508:SF10">
    <property type="entry name" value="CARBOXYLIC ACID TRANSPORTER PROTEIN HOMOLOG"/>
    <property type="match status" value="1"/>
</dbReference>
<evidence type="ECO:0000256" key="5">
    <source>
        <dbReference type="SAM" id="Phobius"/>
    </source>
</evidence>
<feature type="transmembrane region" description="Helical" evidence="5">
    <location>
        <begin position="230"/>
        <end position="249"/>
    </location>
</feature>
<dbReference type="InterPro" id="IPR005829">
    <property type="entry name" value="Sugar_transporter_CS"/>
</dbReference>
<feature type="transmembrane region" description="Helical" evidence="5">
    <location>
        <begin position="87"/>
        <end position="109"/>
    </location>
</feature>
<dbReference type="Proteomes" id="UP001183388">
    <property type="component" value="Unassembled WGS sequence"/>
</dbReference>
<dbReference type="PROSITE" id="PS00216">
    <property type="entry name" value="SUGAR_TRANSPORT_1"/>
    <property type="match status" value="1"/>
</dbReference>
<feature type="transmembrane region" description="Helical" evidence="5">
    <location>
        <begin position="16"/>
        <end position="34"/>
    </location>
</feature>
<evidence type="ECO:0000259" key="6">
    <source>
        <dbReference type="PROSITE" id="PS50850"/>
    </source>
</evidence>
<protein>
    <submittedName>
        <fullName evidence="7">MFS transporter</fullName>
    </submittedName>
</protein>
<keyword evidence="2 5" id="KW-0812">Transmembrane</keyword>
<dbReference type="PANTHER" id="PTHR23508">
    <property type="entry name" value="CARBOXYLIC ACID TRANSPORTER PROTEIN HOMOLOG"/>
    <property type="match status" value="1"/>
</dbReference>
<feature type="transmembrane region" description="Helical" evidence="5">
    <location>
        <begin position="145"/>
        <end position="166"/>
    </location>
</feature>
<gene>
    <name evidence="7" type="ORF">RM780_12280</name>
</gene>
<evidence type="ECO:0000256" key="2">
    <source>
        <dbReference type="ARBA" id="ARBA00022692"/>
    </source>
</evidence>
<dbReference type="InterPro" id="IPR036259">
    <property type="entry name" value="MFS_trans_sf"/>
</dbReference>
<organism evidence="7 8">
    <name type="scientific">Streptomyces boetiae</name>
    <dbReference type="NCBI Taxonomy" id="3075541"/>
    <lineage>
        <taxon>Bacteria</taxon>
        <taxon>Bacillati</taxon>
        <taxon>Actinomycetota</taxon>
        <taxon>Actinomycetes</taxon>
        <taxon>Kitasatosporales</taxon>
        <taxon>Streptomycetaceae</taxon>
        <taxon>Streptomyces</taxon>
    </lineage>
</organism>
<dbReference type="InterPro" id="IPR011701">
    <property type="entry name" value="MFS"/>
</dbReference>
<accession>A0ABU2L8E0</accession>
<feature type="domain" description="Major facilitator superfamily (MFS) profile" evidence="6">
    <location>
        <begin position="18"/>
        <end position="409"/>
    </location>
</feature>
<evidence type="ECO:0000256" key="4">
    <source>
        <dbReference type="ARBA" id="ARBA00023136"/>
    </source>
</evidence>
<feature type="transmembrane region" description="Helical" evidence="5">
    <location>
        <begin position="318"/>
        <end position="342"/>
    </location>
</feature>
<dbReference type="InterPro" id="IPR020846">
    <property type="entry name" value="MFS_dom"/>
</dbReference>
<evidence type="ECO:0000256" key="3">
    <source>
        <dbReference type="ARBA" id="ARBA00022989"/>
    </source>
</evidence>
<dbReference type="Gene3D" id="1.20.1250.20">
    <property type="entry name" value="MFS general substrate transporter like domains"/>
    <property type="match status" value="1"/>
</dbReference>
<evidence type="ECO:0000256" key="1">
    <source>
        <dbReference type="ARBA" id="ARBA00004651"/>
    </source>
</evidence>
<dbReference type="EMBL" id="JAVREN010000014">
    <property type="protein sequence ID" value="MDT0307736.1"/>
    <property type="molecule type" value="Genomic_DNA"/>
</dbReference>
<feature type="transmembrane region" description="Helical" evidence="5">
    <location>
        <begin position="115"/>
        <end position="133"/>
    </location>
</feature>
<feature type="transmembrane region" description="Helical" evidence="5">
    <location>
        <begin position="54"/>
        <end position="75"/>
    </location>
</feature>
<feature type="transmembrane region" description="Helical" evidence="5">
    <location>
        <begin position="354"/>
        <end position="373"/>
    </location>
</feature>
<feature type="transmembrane region" description="Helical" evidence="5">
    <location>
        <begin position="172"/>
        <end position="190"/>
    </location>
</feature>
<proteinExistence type="predicted"/>
<sequence>MERPPDAAAPGRRHGVTVLVLAVLVLFIDGYDLFVLGTAGPALVAYESWDVSTATIGTLGSITALGMPVGTFLAGRVSDALGRRVPIAAALGWMSACMLLSALAPSLFLFAASRFLTGLGLGALIPLVIALVVDWAPPHRRSLHAGIALSGIGLGGVAVACAGRVALPETHFQWLFAAGVLPLILVPLYAKLLPKTPPPHATAPDLATPPEALEVTDARAALFAPARRRATLAFCLASFLGLVLIYGASSWLPTLLIRAGYDLGSALEFTIAFNAGAIGGTLLLSLAADRGHQRSGIALLFLGAAVAMLALTTHQPRWLLLSLCALAGLGTLGTQNLINAYVARYYPPRLRGTALGFTLGTGRFGSVAGPSYLTLVTALFTTPDAAFYAFALPALLGATTMALIPPRART</sequence>
<comment type="caution">
    <text evidence="7">The sequence shown here is derived from an EMBL/GenBank/DDBJ whole genome shotgun (WGS) entry which is preliminary data.</text>
</comment>
<feature type="transmembrane region" description="Helical" evidence="5">
    <location>
        <begin position="295"/>
        <end position="312"/>
    </location>
</feature>
<dbReference type="Pfam" id="PF07690">
    <property type="entry name" value="MFS_1"/>
    <property type="match status" value="1"/>
</dbReference>
<feature type="transmembrane region" description="Helical" evidence="5">
    <location>
        <begin position="385"/>
        <end position="404"/>
    </location>
</feature>
<evidence type="ECO:0000313" key="7">
    <source>
        <dbReference type="EMBL" id="MDT0307736.1"/>
    </source>
</evidence>
<keyword evidence="3 5" id="KW-1133">Transmembrane helix</keyword>
<dbReference type="RefSeq" id="WP_311630686.1">
    <property type="nucleotide sequence ID" value="NZ_JAVREN010000014.1"/>
</dbReference>
<dbReference type="PROSITE" id="PS50850">
    <property type="entry name" value="MFS"/>
    <property type="match status" value="1"/>
</dbReference>
<dbReference type="SUPFAM" id="SSF103473">
    <property type="entry name" value="MFS general substrate transporter"/>
    <property type="match status" value="1"/>
</dbReference>
<keyword evidence="4 5" id="KW-0472">Membrane</keyword>